<dbReference type="GO" id="GO:0004222">
    <property type="term" value="F:metalloendopeptidase activity"/>
    <property type="evidence" value="ECO:0007669"/>
    <property type="project" value="UniProtKB-EC"/>
</dbReference>
<dbReference type="Gene3D" id="1.10.1370.10">
    <property type="entry name" value="Neurolysin, domain 3"/>
    <property type="match status" value="1"/>
</dbReference>
<evidence type="ECO:0000313" key="10">
    <source>
        <dbReference type="EMBL" id="VEF06474.1"/>
    </source>
</evidence>
<dbReference type="EMBL" id="LR134318">
    <property type="protein sequence ID" value="VEF06474.1"/>
    <property type="molecule type" value="Genomic_DNA"/>
</dbReference>
<evidence type="ECO:0000256" key="1">
    <source>
        <dbReference type="ARBA" id="ARBA00006040"/>
    </source>
</evidence>
<dbReference type="PANTHER" id="PTHR11804">
    <property type="entry name" value="PROTEASE M3 THIMET OLIGOPEPTIDASE-RELATED"/>
    <property type="match status" value="1"/>
</dbReference>
<dbReference type="InterPro" id="IPR045666">
    <property type="entry name" value="OpdA_N"/>
</dbReference>
<dbReference type="SUPFAM" id="SSF55486">
    <property type="entry name" value="Metalloproteases ('zincins'), catalytic domain"/>
    <property type="match status" value="1"/>
</dbReference>
<dbReference type="InterPro" id="IPR024079">
    <property type="entry name" value="MetalloPept_cat_dom_sf"/>
</dbReference>
<dbReference type="EC" id="3.4.24.70" evidence="10"/>
<keyword evidence="5 7" id="KW-0862">Zinc</keyword>
<dbReference type="InterPro" id="IPR001567">
    <property type="entry name" value="Pept_M3A_M3B_dom"/>
</dbReference>
<feature type="domain" description="Peptidase M3A/M3B catalytic" evidence="8">
    <location>
        <begin position="226"/>
        <end position="665"/>
    </location>
</feature>
<evidence type="ECO:0000256" key="5">
    <source>
        <dbReference type="ARBA" id="ARBA00022833"/>
    </source>
</evidence>
<feature type="domain" description="Oligopeptidase A N-terminal" evidence="9">
    <location>
        <begin position="47"/>
        <end position="149"/>
    </location>
</feature>
<evidence type="ECO:0000256" key="7">
    <source>
        <dbReference type="RuleBase" id="RU003435"/>
    </source>
</evidence>
<dbReference type="Pfam" id="PF19310">
    <property type="entry name" value="TOP_N"/>
    <property type="match status" value="1"/>
</dbReference>
<dbReference type="OrthoDB" id="9773538at2"/>
<dbReference type="AlphaFoldDB" id="A0A3S4PMX2"/>
<reference evidence="10 11" key="1">
    <citation type="submission" date="2018-12" db="EMBL/GenBank/DDBJ databases">
        <authorList>
            <consortium name="Pathogen Informatics"/>
        </authorList>
    </citation>
    <scope>NUCLEOTIDE SEQUENCE [LARGE SCALE GENOMIC DNA]</scope>
    <source>
        <strain evidence="10 11">NCTC9428</strain>
    </source>
</reference>
<keyword evidence="6 7" id="KW-0482">Metalloprotease</keyword>
<comment type="similarity">
    <text evidence="1 7">Belongs to the peptidase M3 family.</text>
</comment>
<name>A0A3S4PMX2_PSEFL</name>
<organism evidence="10 11">
    <name type="scientific">Pseudomonas fluorescens</name>
    <dbReference type="NCBI Taxonomy" id="294"/>
    <lineage>
        <taxon>Bacteria</taxon>
        <taxon>Pseudomonadati</taxon>
        <taxon>Pseudomonadota</taxon>
        <taxon>Gammaproteobacteria</taxon>
        <taxon>Pseudomonadales</taxon>
        <taxon>Pseudomonadaceae</taxon>
        <taxon>Pseudomonas</taxon>
    </lineage>
</organism>
<evidence type="ECO:0000256" key="4">
    <source>
        <dbReference type="ARBA" id="ARBA00022801"/>
    </source>
</evidence>
<dbReference type="Pfam" id="PF01432">
    <property type="entry name" value="Peptidase_M3"/>
    <property type="match status" value="1"/>
</dbReference>
<dbReference type="GO" id="GO:0006508">
    <property type="term" value="P:proteolysis"/>
    <property type="evidence" value="ECO:0007669"/>
    <property type="project" value="UniProtKB-KW"/>
</dbReference>
<protein>
    <submittedName>
        <fullName evidence="10">Oligopeptidase A</fullName>
        <ecNumber evidence="10">3.4.24.70</ecNumber>
    </submittedName>
</protein>
<evidence type="ECO:0000259" key="8">
    <source>
        <dbReference type="Pfam" id="PF01432"/>
    </source>
</evidence>
<dbReference type="GO" id="GO:0006518">
    <property type="term" value="P:peptide metabolic process"/>
    <property type="evidence" value="ECO:0007669"/>
    <property type="project" value="TreeGrafter"/>
</dbReference>
<dbReference type="InterPro" id="IPR024077">
    <property type="entry name" value="Neurolysin/TOP_dom2"/>
</dbReference>
<evidence type="ECO:0000313" key="11">
    <source>
        <dbReference type="Proteomes" id="UP000281909"/>
    </source>
</evidence>
<dbReference type="Gene3D" id="3.40.390.10">
    <property type="entry name" value="Collagenase (Catalytic Domain)"/>
    <property type="match status" value="1"/>
</dbReference>
<evidence type="ECO:0000256" key="6">
    <source>
        <dbReference type="ARBA" id="ARBA00023049"/>
    </source>
</evidence>
<sequence length="685" mass="77582">MPDSNPLLQNWDLPPWSSVRAEHLVPAITSILASNRQVISDIVVSQAETPNWDDLVLAVDEIDARLADAISIIDVLTVVKNHDNDWQSAVTACSTSVEEYRAWKMAHRELFNAYQNLEQSSIARSFDAPRQAALAKILREFQLSGIELPVEGQQELTELNGRIRQLEEQFLNNLENDSARWHKPIDDITLLGGLPAALQQRFAQLAEAAGHGGWLIPLDLNTHQQIMMYAHNRALREEHFLAYFTRASDQGPHSGQYNNAPVLETLLALRHRKARLLGFANFAELIQASVSDGSTAQVKAFIEQHIAASKPARISDTDAVKAFAVERGILEVQGWDQEYLVEQLREHHFGDALKELRSYLPLDGTLRRLCLFSERMFGVEIVELREFERWHEHLRLFEVRENGQTLGYLYLDPFKVNKSLDFASTFTLRNRRITAEGRPVLPIALMSCNFTLPAEDQPCLLEHLDLRVLFHEFGHCLQHILTRSPHHVLSGITQLPRPTAEFAGQLFEGWCQSREFLLWLGAHHATGERLSETRVDAVLAALQTQASRQTAIQLTLALLDFELHATHGDGRNVEQVFQDVQKEIPQLKLPGTARLANGFDYVVTGYEAMVYAYLWSGVLATEVFKRFEQDWVFNPKTGREFREIFFSPGDAQSLLSKVQAFLGHPADALFARPTPTETNRSVEID</sequence>
<dbReference type="Proteomes" id="UP000281909">
    <property type="component" value="Chromosome"/>
</dbReference>
<accession>A0A3S4PMX2</accession>
<evidence type="ECO:0000256" key="3">
    <source>
        <dbReference type="ARBA" id="ARBA00022723"/>
    </source>
</evidence>
<evidence type="ECO:0000259" key="9">
    <source>
        <dbReference type="Pfam" id="PF19310"/>
    </source>
</evidence>
<dbReference type="RefSeq" id="WP_126358871.1">
    <property type="nucleotide sequence ID" value="NZ_LR134318.1"/>
</dbReference>
<evidence type="ECO:0000256" key="2">
    <source>
        <dbReference type="ARBA" id="ARBA00022670"/>
    </source>
</evidence>
<gene>
    <name evidence="10" type="primary">prlC_1</name>
    <name evidence="10" type="ORF">NCTC9428_00103</name>
</gene>
<keyword evidence="4 7" id="KW-0378">Hydrolase</keyword>
<dbReference type="InterPro" id="IPR045090">
    <property type="entry name" value="Pept_M3A_M3B"/>
</dbReference>
<comment type="cofactor">
    <cofactor evidence="7">
        <name>Zn(2+)</name>
        <dbReference type="ChEBI" id="CHEBI:29105"/>
    </cofactor>
    <text evidence="7">Binds 1 zinc ion.</text>
</comment>
<keyword evidence="3 7" id="KW-0479">Metal-binding</keyword>
<dbReference type="Gene3D" id="1.10.1370.40">
    <property type="match status" value="1"/>
</dbReference>
<dbReference type="GO" id="GO:0046872">
    <property type="term" value="F:metal ion binding"/>
    <property type="evidence" value="ECO:0007669"/>
    <property type="project" value="UniProtKB-UniRule"/>
</dbReference>
<proteinExistence type="inferred from homology"/>
<dbReference type="PANTHER" id="PTHR11804:SF84">
    <property type="entry name" value="SACCHAROLYSIN"/>
    <property type="match status" value="1"/>
</dbReference>
<keyword evidence="2 7" id="KW-0645">Protease</keyword>